<protein>
    <submittedName>
        <fullName evidence="3">Uncharacterized protein</fullName>
    </submittedName>
</protein>
<feature type="non-terminal residue" evidence="3">
    <location>
        <position position="260"/>
    </location>
</feature>
<feature type="transmembrane region" description="Helical" evidence="2">
    <location>
        <begin position="214"/>
        <end position="235"/>
    </location>
</feature>
<proteinExistence type="predicted"/>
<feature type="transmembrane region" description="Helical" evidence="2">
    <location>
        <begin position="158"/>
        <end position="180"/>
    </location>
</feature>
<evidence type="ECO:0000256" key="1">
    <source>
        <dbReference type="SAM" id="MobiDB-lite"/>
    </source>
</evidence>
<reference evidence="3" key="1">
    <citation type="submission" date="2021-02" db="EMBL/GenBank/DDBJ databases">
        <authorList>
            <person name="Dougan E. K."/>
            <person name="Rhodes N."/>
            <person name="Thang M."/>
            <person name="Chan C."/>
        </authorList>
    </citation>
    <scope>NUCLEOTIDE SEQUENCE</scope>
</reference>
<evidence type="ECO:0000256" key="2">
    <source>
        <dbReference type="SAM" id="Phobius"/>
    </source>
</evidence>
<dbReference type="AlphaFoldDB" id="A0A813DX76"/>
<keyword evidence="2" id="KW-0472">Membrane</keyword>
<accession>A0A813DX76</accession>
<keyword evidence="2" id="KW-1133">Transmembrane helix</keyword>
<keyword evidence="4" id="KW-1185">Reference proteome</keyword>
<evidence type="ECO:0000313" key="4">
    <source>
        <dbReference type="Proteomes" id="UP000654075"/>
    </source>
</evidence>
<organism evidence="3 4">
    <name type="scientific">Polarella glacialis</name>
    <name type="common">Dinoflagellate</name>
    <dbReference type="NCBI Taxonomy" id="89957"/>
    <lineage>
        <taxon>Eukaryota</taxon>
        <taxon>Sar</taxon>
        <taxon>Alveolata</taxon>
        <taxon>Dinophyceae</taxon>
        <taxon>Suessiales</taxon>
        <taxon>Suessiaceae</taxon>
        <taxon>Polarella</taxon>
    </lineage>
</organism>
<feature type="non-terminal residue" evidence="3">
    <location>
        <position position="1"/>
    </location>
</feature>
<dbReference type="EMBL" id="CAJNNV010004599">
    <property type="protein sequence ID" value="CAE8590957.1"/>
    <property type="molecule type" value="Genomic_DNA"/>
</dbReference>
<keyword evidence="2" id="KW-0812">Transmembrane</keyword>
<gene>
    <name evidence="3" type="ORF">PGLA1383_LOCUS9656</name>
</gene>
<dbReference type="Proteomes" id="UP000654075">
    <property type="component" value="Unassembled WGS sequence"/>
</dbReference>
<evidence type="ECO:0000313" key="3">
    <source>
        <dbReference type="EMBL" id="CAE8590957.1"/>
    </source>
</evidence>
<feature type="compositionally biased region" description="Polar residues" evidence="1">
    <location>
        <begin position="133"/>
        <end position="142"/>
    </location>
</feature>
<feature type="region of interest" description="Disordered" evidence="1">
    <location>
        <begin position="116"/>
        <end position="147"/>
    </location>
</feature>
<sequence length="260" mass="28823">LSNPGNSSDSDPDVEDVESHIQDHPDKIFSEAQAEITEGLLPDWARRVGAVANVSLRLCGVLPVSNFCEESRTTPQGRRPFSIRTRVALSGSYRALLLLMDLALLVSTVFDFSSQRQQQEQDREQHHQQQQQHEVSPSTSPSGPADRFNRFGSHHAPLFALDIVVAAGGMLTILACGVPFREAWGSSRELRACTDALEIHGLTLHFAVEWEMSWWWEALAVFLMWLGMVGVRLVMESFSLGMLSGAGGEWCAVRFALFLA</sequence>
<comment type="caution">
    <text evidence="3">The sequence shown here is derived from an EMBL/GenBank/DDBJ whole genome shotgun (WGS) entry which is preliminary data.</text>
</comment>
<name>A0A813DX76_POLGL</name>
<feature type="region of interest" description="Disordered" evidence="1">
    <location>
        <begin position="1"/>
        <end position="21"/>
    </location>
</feature>